<dbReference type="SMART" id="SM00839">
    <property type="entry name" value="ELFV_dehydrog"/>
    <property type="match status" value="1"/>
</dbReference>
<keyword evidence="2 6" id="KW-0560">Oxidoreductase</keyword>
<dbReference type="PRINTS" id="PR00082">
    <property type="entry name" value="GLFDHDRGNASE"/>
</dbReference>
<evidence type="ECO:0000313" key="9">
    <source>
        <dbReference type="Proteomes" id="UP000184028"/>
    </source>
</evidence>
<dbReference type="InterPro" id="IPR006096">
    <property type="entry name" value="Glu/Leu/Phe/Val/Trp_DH_C"/>
</dbReference>
<dbReference type="GO" id="GO:0000166">
    <property type="term" value="F:nucleotide binding"/>
    <property type="evidence" value="ECO:0007669"/>
    <property type="project" value="UniProtKB-KW"/>
</dbReference>
<dbReference type="CDD" id="cd01075">
    <property type="entry name" value="NAD_bind_Leu_Phe_Val_DH"/>
    <property type="match status" value="1"/>
</dbReference>
<proteinExistence type="inferred from homology"/>
<evidence type="ECO:0000256" key="6">
    <source>
        <dbReference type="RuleBase" id="RU004417"/>
    </source>
</evidence>
<dbReference type="Gene3D" id="3.40.50.720">
    <property type="entry name" value="NAD(P)-binding Rossmann-like Domain"/>
    <property type="match status" value="1"/>
</dbReference>
<keyword evidence="3 5" id="KW-0520">NAD</keyword>
<keyword evidence="9" id="KW-1185">Reference proteome</keyword>
<evidence type="ECO:0000256" key="1">
    <source>
        <dbReference type="ARBA" id="ARBA00006382"/>
    </source>
</evidence>
<keyword evidence="5" id="KW-0547">Nucleotide-binding</keyword>
<dbReference type="Pfam" id="PF02812">
    <property type="entry name" value="ELFV_dehydrog_N"/>
    <property type="match status" value="1"/>
</dbReference>
<dbReference type="STRING" id="946677.SAMN05444484_101297"/>
<dbReference type="FunFam" id="3.40.50.10860:FF:000010">
    <property type="entry name" value="Leucine dehydrogenase"/>
    <property type="match status" value="1"/>
</dbReference>
<dbReference type="Pfam" id="PF00208">
    <property type="entry name" value="ELFV_dehydrog"/>
    <property type="match status" value="2"/>
</dbReference>
<dbReference type="InterPro" id="IPR006097">
    <property type="entry name" value="Glu/Leu/Phe/Val/Trp_DH_dimer"/>
</dbReference>
<feature type="active site" description="Proton donor/acceptor" evidence="4">
    <location>
        <position position="119"/>
    </location>
</feature>
<evidence type="ECO:0000259" key="7">
    <source>
        <dbReference type="SMART" id="SM00839"/>
    </source>
</evidence>
<feature type="domain" description="Glutamate/phenylalanine/leucine/valine/L-tryptophan dehydrogenase C-terminal" evidence="7">
    <location>
        <begin position="183"/>
        <end position="392"/>
    </location>
</feature>
<comment type="similarity">
    <text evidence="1 6">Belongs to the Glu/Leu/Phe/Val dehydrogenases family.</text>
</comment>
<evidence type="ECO:0000256" key="5">
    <source>
        <dbReference type="PIRSR" id="PIRSR000188-2"/>
    </source>
</evidence>
<accession>A0A1M6XVC3</accession>
<name>A0A1M6XVC3_9FLAO</name>
<dbReference type="Gene3D" id="3.40.50.10860">
    <property type="entry name" value="Leucine Dehydrogenase, chain A, domain 1"/>
    <property type="match status" value="1"/>
</dbReference>
<dbReference type="GO" id="GO:0016639">
    <property type="term" value="F:oxidoreductase activity, acting on the CH-NH2 group of donors, NAD or NADP as acceptor"/>
    <property type="evidence" value="ECO:0007669"/>
    <property type="project" value="InterPro"/>
</dbReference>
<dbReference type="SUPFAM" id="SSF53223">
    <property type="entry name" value="Aminoacid dehydrogenase-like, N-terminal domain"/>
    <property type="match status" value="1"/>
</dbReference>
<dbReference type="EMBL" id="FRBT01000001">
    <property type="protein sequence ID" value="SHL09818.1"/>
    <property type="molecule type" value="Genomic_DNA"/>
</dbReference>
<dbReference type="InterPro" id="IPR016211">
    <property type="entry name" value="Glu/Phe/Leu/Val/Trp_DH_bac/arc"/>
</dbReference>
<dbReference type="SUPFAM" id="SSF51735">
    <property type="entry name" value="NAD(P)-binding Rossmann-fold domains"/>
    <property type="match status" value="1"/>
</dbReference>
<protein>
    <submittedName>
        <fullName evidence="8">Leucine dehydrogenase</fullName>
    </submittedName>
</protein>
<dbReference type="GO" id="GO:0006520">
    <property type="term" value="P:amino acid metabolic process"/>
    <property type="evidence" value="ECO:0007669"/>
    <property type="project" value="InterPro"/>
</dbReference>
<organism evidence="8 9">
    <name type="scientific">Flavobacterium chilense</name>
    <dbReference type="NCBI Taxonomy" id="946677"/>
    <lineage>
        <taxon>Bacteria</taxon>
        <taxon>Pseudomonadati</taxon>
        <taxon>Bacteroidota</taxon>
        <taxon>Flavobacteriia</taxon>
        <taxon>Flavobacteriales</taxon>
        <taxon>Flavobacteriaceae</taxon>
        <taxon>Flavobacterium</taxon>
    </lineage>
</organism>
<dbReference type="PIRSF" id="PIRSF000188">
    <property type="entry name" value="Phe_leu_dh"/>
    <property type="match status" value="1"/>
</dbReference>
<dbReference type="PANTHER" id="PTHR42722">
    <property type="entry name" value="LEUCINE DEHYDROGENASE"/>
    <property type="match status" value="1"/>
</dbReference>
<dbReference type="AlphaFoldDB" id="A0A1M6XVC3"/>
<dbReference type="InterPro" id="IPR006095">
    <property type="entry name" value="Glu/Leu/Phe/Val/Trp_DH"/>
</dbReference>
<evidence type="ECO:0000256" key="4">
    <source>
        <dbReference type="PIRSR" id="PIRSR000188-1"/>
    </source>
</evidence>
<sequence length="393" mass="42946">MCIFCLSLRSLFDEFIILTHKNTIAMDATFATGKELQKMDPVFGQLSFDDHEQIVFCNDKDTGLKAIIGIHNSVMGPALGGTRMWNYNTEWEALNDVLRLSRGMTYKSAITGLNIGGGKAVIIGDAKTQKTPELMRKFGEFVHSLGGRYITAEDVGMETKDMDTVRDVTPYVTGISEERGGSGNPSPITAYGVYLGMKAAAKSQFGTDALDGKKVLVQGIGHVGEALVEYLTKEGAIVTITDINEEKLYQVATKYNATVYTGEDLYTADVDIYAPCAMGAIINDETVNKIKAKVIAGAANNQLADENVHGARLQERGILYAPDFLINAGGIINVYAELEHYGKPEIMAKTENIYNTTLEIIDYAVKNGMTTHKAALTIAQNRIDLRKIENSKK</sequence>
<evidence type="ECO:0000256" key="3">
    <source>
        <dbReference type="ARBA" id="ARBA00023027"/>
    </source>
</evidence>
<dbReference type="InterPro" id="IPR046346">
    <property type="entry name" value="Aminoacid_DH-like_N_sf"/>
</dbReference>
<evidence type="ECO:0000313" key="8">
    <source>
        <dbReference type="EMBL" id="SHL09818.1"/>
    </source>
</evidence>
<dbReference type="InterPro" id="IPR036291">
    <property type="entry name" value="NAD(P)-bd_dom_sf"/>
</dbReference>
<reference evidence="9" key="1">
    <citation type="submission" date="2016-11" db="EMBL/GenBank/DDBJ databases">
        <authorList>
            <person name="Varghese N."/>
            <person name="Submissions S."/>
        </authorList>
    </citation>
    <scope>NUCLEOTIDE SEQUENCE [LARGE SCALE GENOMIC DNA]</scope>
    <source>
        <strain evidence="9">DSM 24724</strain>
    </source>
</reference>
<feature type="binding site" evidence="5">
    <location>
        <begin position="219"/>
        <end position="224"/>
    </location>
    <ligand>
        <name>NAD(+)</name>
        <dbReference type="ChEBI" id="CHEBI:57540"/>
    </ligand>
</feature>
<dbReference type="Proteomes" id="UP000184028">
    <property type="component" value="Unassembled WGS sequence"/>
</dbReference>
<dbReference type="PANTHER" id="PTHR42722:SF1">
    <property type="entry name" value="VALINE DEHYDROGENASE"/>
    <property type="match status" value="1"/>
</dbReference>
<evidence type="ECO:0000256" key="2">
    <source>
        <dbReference type="ARBA" id="ARBA00023002"/>
    </source>
</evidence>
<gene>
    <name evidence="8" type="ORF">SAMN05444484_101297</name>
</gene>